<dbReference type="KEGG" id="bvo:Pan97_26120"/>
<name>A0A518C8M3_9BACT</name>
<gene>
    <name evidence="4" type="primary">tcrA</name>
    <name evidence="4" type="ORF">Pan97_26120</name>
</gene>
<feature type="modified residue" description="4-aspartylphosphate" evidence="2">
    <location>
        <position position="72"/>
    </location>
</feature>
<dbReference type="AlphaFoldDB" id="A0A518C8M3"/>
<keyword evidence="1 2" id="KW-0597">Phosphoprotein</keyword>
<feature type="domain" description="Response regulatory" evidence="3">
    <location>
        <begin position="23"/>
        <end position="137"/>
    </location>
</feature>
<evidence type="ECO:0000256" key="2">
    <source>
        <dbReference type="PROSITE-ProRule" id="PRU00169"/>
    </source>
</evidence>
<dbReference type="OrthoDB" id="9813953at2"/>
<dbReference type="Proteomes" id="UP000318626">
    <property type="component" value="Chromosome"/>
</dbReference>
<evidence type="ECO:0000313" key="5">
    <source>
        <dbReference type="Proteomes" id="UP000318626"/>
    </source>
</evidence>
<dbReference type="PANTHER" id="PTHR44591">
    <property type="entry name" value="STRESS RESPONSE REGULATOR PROTEIN 1"/>
    <property type="match status" value="1"/>
</dbReference>
<dbReference type="Gene3D" id="3.40.50.2300">
    <property type="match status" value="1"/>
</dbReference>
<proteinExistence type="predicted"/>
<protein>
    <submittedName>
        <fullName evidence="4">Transcriptional regulatory protein TcrA</fullName>
    </submittedName>
</protein>
<dbReference type="InterPro" id="IPR001789">
    <property type="entry name" value="Sig_transdc_resp-reg_receiver"/>
</dbReference>
<dbReference type="InterPro" id="IPR050595">
    <property type="entry name" value="Bact_response_regulator"/>
</dbReference>
<organism evidence="4 5">
    <name type="scientific">Bremerella volcania</name>
    <dbReference type="NCBI Taxonomy" id="2527984"/>
    <lineage>
        <taxon>Bacteria</taxon>
        <taxon>Pseudomonadati</taxon>
        <taxon>Planctomycetota</taxon>
        <taxon>Planctomycetia</taxon>
        <taxon>Pirellulales</taxon>
        <taxon>Pirellulaceae</taxon>
        <taxon>Bremerella</taxon>
    </lineage>
</organism>
<sequence>MDCPPITKTLPPLQCLPSLQSLHVLATEDQPFHQELLKRALSRHGATFHVEADGESTLARADLTSFDVILLDLMLPDTDGLQLAKALHDRNVKAPMVAITAGTMTYTPEVCYEAGFQGFLEKPYSPIGLAEMIRSVCDLPSNA</sequence>
<dbReference type="PROSITE" id="PS50110">
    <property type="entry name" value="RESPONSE_REGULATORY"/>
    <property type="match status" value="1"/>
</dbReference>
<dbReference type="CDD" id="cd17546">
    <property type="entry name" value="REC_hyHK_CKI1_RcsC-like"/>
    <property type="match status" value="1"/>
</dbReference>
<evidence type="ECO:0000313" key="4">
    <source>
        <dbReference type="EMBL" id="QDU75579.1"/>
    </source>
</evidence>
<dbReference type="SMART" id="SM00448">
    <property type="entry name" value="REC"/>
    <property type="match status" value="1"/>
</dbReference>
<dbReference type="GO" id="GO:0000160">
    <property type="term" value="P:phosphorelay signal transduction system"/>
    <property type="evidence" value="ECO:0007669"/>
    <property type="project" value="InterPro"/>
</dbReference>
<dbReference type="PANTHER" id="PTHR44591:SF3">
    <property type="entry name" value="RESPONSE REGULATORY DOMAIN-CONTAINING PROTEIN"/>
    <property type="match status" value="1"/>
</dbReference>
<dbReference type="RefSeq" id="WP_144973067.1">
    <property type="nucleotide sequence ID" value="NZ_CP036289.1"/>
</dbReference>
<dbReference type="Pfam" id="PF00072">
    <property type="entry name" value="Response_reg"/>
    <property type="match status" value="1"/>
</dbReference>
<evidence type="ECO:0000256" key="1">
    <source>
        <dbReference type="ARBA" id="ARBA00022553"/>
    </source>
</evidence>
<evidence type="ECO:0000259" key="3">
    <source>
        <dbReference type="PROSITE" id="PS50110"/>
    </source>
</evidence>
<dbReference type="SUPFAM" id="SSF52172">
    <property type="entry name" value="CheY-like"/>
    <property type="match status" value="1"/>
</dbReference>
<reference evidence="5" key="1">
    <citation type="submission" date="2019-02" db="EMBL/GenBank/DDBJ databases">
        <title>Deep-cultivation of Planctomycetes and their phenomic and genomic characterization uncovers novel biology.</title>
        <authorList>
            <person name="Wiegand S."/>
            <person name="Jogler M."/>
            <person name="Boedeker C."/>
            <person name="Pinto D."/>
            <person name="Vollmers J."/>
            <person name="Rivas-Marin E."/>
            <person name="Kohn T."/>
            <person name="Peeters S.H."/>
            <person name="Heuer A."/>
            <person name="Rast P."/>
            <person name="Oberbeckmann S."/>
            <person name="Bunk B."/>
            <person name="Jeske O."/>
            <person name="Meyerdierks A."/>
            <person name="Storesund J.E."/>
            <person name="Kallscheuer N."/>
            <person name="Luecker S."/>
            <person name="Lage O.M."/>
            <person name="Pohl T."/>
            <person name="Merkel B.J."/>
            <person name="Hornburger P."/>
            <person name="Mueller R.-W."/>
            <person name="Bruemmer F."/>
            <person name="Labrenz M."/>
            <person name="Spormann A.M."/>
            <person name="Op den Camp H."/>
            <person name="Overmann J."/>
            <person name="Amann R."/>
            <person name="Jetten M.S.M."/>
            <person name="Mascher T."/>
            <person name="Medema M.H."/>
            <person name="Devos D.P."/>
            <person name="Kaster A.-K."/>
            <person name="Ovreas L."/>
            <person name="Rohde M."/>
            <person name="Galperin M.Y."/>
            <person name="Jogler C."/>
        </authorList>
    </citation>
    <scope>NUCLEOTIDE SEQUENCE [LARGE SCALE GENOMIC DNA]</scope>
    <source>
        <strain evidence="5">Pan97</strain>
    </source>
</reference>
<keyword evidence="5" id="KW-1185">Reference proteome</keyword>
<accession>A0A518C8M3</accession>
<dbReference type="InterPro" id="IPR011006">
    <property type="entry name" value="CheY-like_superfamily"/>
</dbReference>
<dbReference type="EMBL" id="CP036289">
    <property type="protein sequence ID" value="QDU75579.1"/>
    <property type="molecule type" value="Genomic_DNA"/>
</dbReference>